<evidence type="ECO:0000313" key="14">
    <source>
        <dbReference type="Proteomes" id="UP000316426"/>
    </source>
</evidence>
<dbReference type="Gene3D" id="3.30.70.3000">
    <property type="match status" value="1"/>
</dbReference>
<keyword evidence="8" id="KW-0547">Nucleotide-binding</keyword>
<evidence type="ECO:0000259" key="11">
    <source>
        <dbReference type="Pfam" id="PF04446"/>
    </source>
</evidence>
<evidence type="ECO:0000256" key="6">
    <source>
        <dbReference type="ARBA" id="ARBA00022695"/>
    </source>
</evidence>
<dbReference type="InterPro" id="IPR025845">
    <property type="entry name" value="Thg1_C_dom"/>
</dbReference>
<evidence type="ECO:0000256" key="1">
    <source>
        <dbReference type="ARBA" id="ARBA00001946"/>
    </source>
</evidence>
<dbReference type="GO" id="GO:0000287">
    <property type="term" value="F:magnesium ion binding"/>
    <property type="evidence" value="ECO:0007669"/>
    <property type="project" value="InterPro"/>
</dbReference>
<name>A0A518K7R8_9BACT</name>
<protein>
    <recommendedName>
        <fullName evidence="3">tRNA(His) guanylyltransferase</fullName>
        <ecNumber evidence="3">2.7.7.79</ecNumber>
    </recommendedName>
</protein>
<dbReference type="GO" id="GO:0008193">
    <property type="term" value="F:tRNA guanylyltransferase activity"/>
    <property type="evidence" value="ECO:0007669"/>
    <property type="project" value="UniProtKB-EC"/>
</dbReference>
<accession>A0A518K7R8</accession>
<evidence type="ECO:0000256" key="3">
    <source>
        <dbReference type="ARBA" id="ARBA00012511"/>
    </source>
</evidence>
<evidence type="ECO:0000313" key="13">
    <source>
        <dbReference type="EMBL" id="QDV73844.1"/>
    </source>
</evidence>
<feature type="domain" description="Thg1 C-terminal" evidence="12">
    <location>
        <begin position="135"/>
        <end position="219"/>
    </location>
</feature>
<comment type="similarity">
    <text evidence="2">Belongs to the tRNA(His) guanylyltransferase family.</text>
</comment>
<dbReference type="PANTHER" id="PTHR12729:SF6">
    <property type="entry name" value="TRNA(HIS) GUANYLYLTRANSFERASE-RELATED"/>
    <property type="match status" value="1"/>
</dbReference>
<dbReference type="Pfam" id="PF14413">
    <property type="entry name" value="Thg1C"/>
    <property type="match status" value="1"/>
</dbReference>
<keyword evidence="5" id="KW-0819">tRNA processing</keyword>
<evidence type="ECO:0000256" key="4">
    <source>
        <dbReference type="ARBA" id="ARBA00022679"/>
    </source>
</evidence>
<dbReference type="PANTHER" id="PTHR12729">
    <property type="entry name" value="TRNA(HIS) GUANYLYLTRANSFERASE-RELATED"/>
    <property type="match status" value="1"/>
</dbReference>
<feature type="domain" description="tRNAHis guanylyltransferase catalytic" evidence="11">
    <location>
        <begin position="8"/>
        <end position="130"/>
    </location>
</feature>
<organism evidence="13 14">
    <name type="scientific">Botrimarina mediterranea</name>
    <dbReference type="NCBI Taxonomy" id="2528022"/>
    <lineage>
        <taxon>Bacteria</taxon>
        <taxon>Pseudomonadati</taxon>
        <taxon>Planctomycetota</taxon>
        <taxon>Planctomycetia</taxon>
        <taxon>Pirellulales</taxon>
        <taxon>Lacipirellulaceae</taxon>
        <taxon>Botrimarina</taxon>
    </lineage>
</organism>
<dbReference type="GO" id="GO:0005525">
    <property type="term" value="F:GTP binding"/>
    <property type="evidence" value="ECO:0007669"/>
    <property type="project" value="UniProtKB-KW"/>
</dbReference>
<evidence type="ECO:0000256" key="8">
    <source>
        <dbReference type="ARBA" id="ARBA00022741"/>
    </source>
</evidence>
<dbReference type="GO" id="GO:0006400">
    <property type="term" value="P:tRNA modification"/>
    <property type="evidence" value="ECO:0007669"/>
    <property type="project" value="InterPro"/>
</dbReference>
<gene>
    <name evidence="13" type="ORF">Spa11_20430</name>
</gene>
<evidence type="ECO:0000256" key="10">
    <source>
        <dbReference type="ARBA" id="ARBA00023134"/>
    </source>
</evidence>
<dbReference type="InterPro" id="IPR024956">
    <property type="entry name" value="tRNAHis_GuaTrfase_cat"/>
</dbReference>
<dbReference type="InterPro" id="IPR007537">
    <property type="entry name" value="tRNAHis_GuaTrfase_Thg1"/>
</dbReference>
<keyword evidence="7" id="KW-0479">Metal-binding</keyword>
<evidence type="ECO:0000256" key="5">
    <source>
        <dbReference type="ARBA" id="ARBA00022694"/>
    </source>
</evidence>
<keyword evidence="4 13" id="KW-0808">Transferase</keyword>
<keyword evidence="10" id="KW-0342">GTP-binding</keyword>
<evidence type="ECO:0000256" key="9">
    <source>
        <dbReference type="ARBA" id="ARBA00022842"/>
    </source>
</evidence>
<comment type="cofactor">
    <cofactor evidence="1">
        <name>Mg(2+)</name>
        <dbReference type="ChEBI" id="CHEBI:18420"/>
    </cofactor>
</comment>
<dbReference type="EMBL" id="CP036349">
    <property type="protein sequence ID" value="QDV73844.1"/>
    <property type="molecule type" value="Genomic_DNA"/>
</dbReference>
<proteinExistence type="inferred from homology"/>
<dbReference type="RefSeq" id="WP_145111537.1">
    <property type="nucleotide sequence ID" value="NZ_CP036349.1"/>
</dbReference>
<dbReference type="Proteomes" id="UP000316426">
    <property type="component" value="Chromosome"/>
</dbReference>
<keyword evidence="6 13" id="KW-0548">Nucleotidyltransferase</keyword>
<dbReference type="EC" id="2.7.7.79" evidence="3"/>
<dbReference type="InterPro" id="IPR038469">
    <property type="entry name" value="tRNAHis_GuaTrfase_Thg1_sf"/>
</dbReference>
<reference evidence="13 14" key="1">
    <citation type="submission" date="2019-02" db="EMBL/GenBank/DDBJ databases">
        <title>Deep-cultivation of Planctomycetes and their phenomic and genomic characterization uncovers novel biology.</title>
        <authorList>
            <person name="Wiegand S."/>
            <person name="Jogler M."/>
            <person name="Boedeker C."/>
            <person name="Pinto D."/>
            <person name="Vollmers J."/>
            <person name="Rivas-Marin E."/>
            <person name="Kohn T."/>
            <person name="Peeters S.H."/>
            <person name="Heuer A."/>
            <person name="Rast P."/>
            <person name="Oberbeckmann S."/>
            <person name="Bunk B."/>
            <person name="Jeske O."/>
            <person name="Meyerdierks A."/>
            <person name="Storesund J.E."/>
            <person name="Kallscheuer N."/>
            <person name="Luecker S."/>
            <person name="Lage O.M."/>
            <person name="Pohl T."/>
            <person name="Merkel B.J."/>
            <person name="Hornburger P."/>
            <person name="Mueller R.-W."/>
            <person name="Bruemmer F."/>
            <person name="Labrenz M."/>
            <person name="Spormann A.M."/>
            <person name="Op den Camp H."/>
            <person name="Overmann J."/>
            <person name="Amann R."/>
            <person name="Jetten M.S.M."/>
            <person name="Mascher T."/>
            <person name="Medema M.H."/>
            <person name="Devos D.P."/>
            <person name="Kaster A.-K."/>
            <person name="Ovreas L."/>
            <person name="Rohde M."/>
            <person name="Galperin M.Y."/>
            <person name="Jogler C."/>
        </authorList>
    </citation>
    <scope>NUCLEOTIDE SEQUENCE [LARGE SCALE GENOMIC DNA]</scope>
    <source>
        <strain evidence="13 14">Spa11</strain>
    </source>
</reference>
<dbReference type="AlphaFoldDB" id="A0A518K7R8"/>
<evidence type="ECO:0000256" key="7">
    <source>
        <dbReference type="ARBA" id="ARBA00022723"/>
    </source>
</evidence>
<keyword evidence="9" id="KW-0460">Magnesium</keyword>
<evidence type="ECO:0000256" key="2">
    <source>
        <dbReference type="ARBA" id="ARBA00010113"/>
    </source>
</evidence>
<dbReference type="KEGG" id="bmei:Spa11_20430"/>
<sequence>MKFDDLDTRMRVFETGHDHCVLPGIYIVARLDGRGFTRLTKEVHKFEAPFDVRFRDLMVQTVQHLMDCGFQIVYGYTESDEISLLLDLEADAFSRKTRKLNSVLAGEASAKFSLLLGGIACFDCRLSQLPRAIDVVDYFRWRNEDAHRNALNAHCYWRLRKEGQDANQATTALMKLSVADKNELLFQRGINFNDLPGWQKRGIGVVWREFEKQAVNQMTGEPVTTTRRRLETILELPMRDDYSDFVYGLLRGADQRA</sequence>
<evidence type="ECO:0000259" key="12">
    <source>
        <dbReference type="Pfam" id="PF14413"/>
    </source>
</evidence>
<keyword evidence="14" id="KW-1185">Reference proteome</keyword>
<dbReference type="Pfam" id="PF04446">
    <property type="entry name" value="Thg1"/>
    <property type="match status" value="1"/>
</dbReference>